<dbReference type="EMBL" id="JACWLN010000005">
    <property type="protein sequence ID" value="MBD1261533.1"/>
    <property type="molecule type" value="Genomic_DNA"/>
</dbReference>
<dbReference type="EMBL" id="QGGQ01000006">
    <property type="protein sequence ID" value="PWK22867.1"/>
    <property type="molecule type" value="Genomic_DNA"/>
</dbReference>
<proteinExistence type="predicted"/>
<gene>
    <name evidence="3" type="ORF">HZY62_13090</name>
    <name evidence="4" type="ORF">LX92_02805</name>
</gene>
<feature type="domain" description="Beta-lactamase-related" evidence="2">
    <location>
        <begin position="38"/>
        <end position="342"/>
    </location>
</feature>
<dbReference type="InterPro" id="IPR012338">
    <property type="entry name" value="Beta-lactam/transpept-like"/>
</dbReference>
<dbReference type="PANTHER" id="PTHR46825">
    <property type="entry name" value="D-ALANYL-D-ALANINE-CARBOXYPEPTIDASE/ENDOPEPTIDASE AMPH"/>
    <property type="match status" value="1"/>
</dbReference>
<evidence type="ECO:0000313" key="3">
    <source>
        <dbReference type="EMBL" id="MBD1261533.1"/>
    </source>
</evidence>
<feature type="signal peptide" evidence="1">
    <location>
        <begin position="1"/>
        <end position="22"/>
    </location>
</feature>
<accession>A0A316DWW6</accession>
<dbReference type="InterPro" id="IPR050491">
    <property type="entry name" value="AmpC-like"/>
</dbReference>
<dbReference type="PANTHER" id="PTHR46825:SF9">
    <property type="entry name" value="BETA-LACTAMASE-RELATED DOMAIN-CONTAINING PROTEIN"/>
    <property type="match status" value="1"/>
</dbReference>
<dbReference type="Gene3D" id="3.40.710.10">
    <property type="entry name" value="DD-peptidase/beta-lactamase superfamily"/>
    <property type="match status" value="1"/>
</dbReference>
<sequence length="550" mass="64136">MNRIAFIFILSSFCLATNFASSQDLDSQIDKLYQVNTNEPGFSIAVYKGDKIIVEKQYGSSHLDYNIPVTSETVFDIGSIAKQFTAAAILLLENQGKLSIKDPAYKYIDNLPRYKKGNPTIEQLLNQTSGIKEVDPYLEICDIHWRDYIRQSMLVNIITNIEELHFTPGEYFYYSNANYILLASIVEKASGMSFEDYLQTTILEPLNMHHTILNVDVYRTIPNRAIGYTVDEGQFYKTHQYGLYFAGDGQIITNPEDMFQWHKNIKNSTIGTPEIWKKMFSKARLNDGTIINFGLGVEFETHNGYEAMGFDGMISSGFVSKYLYFPELDIAFFTTQNTFDWDFKDRFFKLIDLYIPPNKETENKSHDHKRIKLSRQALKKYEGSYLYYYNDVDRKANNIKLVDDQLHVLTLDGDKITELIPLGNHKFLFGEDDNAVVTFNLSENEKQYTYDELENEKPWVFKTFHPYGHSEKELKEYEGHYFNKTFQISKKLQLENGKLYYYYRNGAWKYEMNSLSEDVLEIPISPVEFIRNNNDEIEGFKIMGLLFEKI</sequence>
<evidence type="ECO:0000313" key="6">
    <source>
        <dbReference type="Proteomes" id="UP000651837"/>
    </source>
</evidence>
<dbReference type="OrthoDB" id="9793489at2"/>
<protein>
    <submittedName>
        <fullName evidence="3">Beta-lactamase family protein</fullName>
    </submittedName>
    <submittedName>
        <fullName evidence="4">CubicO group peptidase (Beta-lactamase class C family)</fullName>
    </submittedName>
</protein>
<keyword evidence="6" id="KW-1185">Reference proteome</keyword>
<evidence type="ECO:0000313" key="5">
    <source>
        <dbReference type="Proteomes" id="UP000245667"/>
    </source>
</evidence>
<evidence type="ECO:0000256" key="1">
    <source>
        <dbReference type="SAM" id="SignalP"/>
    </source>
</evidence>
<dbReference type="Proteomes" id="UP000651837">
    <property type="component" value="Unassembled WGS sequence"/>
</dbReference>
<reference evidence="4 5" key="1">
    <citation type="submission" date="2018-05" db="EMBL/GenBank/DDBJ databases">
        <title>Genomic Encyclopedia of Archaeal and Bacterial Type Strains, Phase II (KMG-II): from individual species to whole genera.</title>
        <authorList>
            <person name="Goeker M."/>
        </authorList>
    </citation>
    <scope>NUCLEOTIDE SEQUENCE [LARGE SCALE GENOMIC DNA]</scope>
    <source>
        <strain evidence="4 5">DSM 23514</strain>
    </source>
</reference>
<dbReference type="InterPro" id="IPR001466">
    <property type="entry name" value="Beta-lactam-related"/>
</dbReference>
<evidence type="ECO:0000259" key="2">
    <source>
        <dbReference type="Pfam" id="PF00144"/>
    </source>
</evidence>
<name>A0A316DWW6_9FLAO</name>
<feature type="chain" id="PRO_5016284724" evidence="1">
    <location>
        <begin position="23"/>
        <end position="550"/>
    </location>
</feature>
<evidence type="ECO:0000313" key="4">
    <source>
        <dbReference type="EMBL" id="PWK22867.1"/>
    </source>
</evidence>
<organism evidence="4 5">
    <name type="scientific">Maribacter polysiphoniae</name>
    <dbReference type="NCBI Taxonomy" id="429344"/>
    <lineage>
        <taxon>Bacteria</taxon>
        <taxon>Pseudomonadati</taxon>
        <taxon>Bacteroidota</taxon>
        <taxon>Flavobacteriia</taxon>
        <taxon>Flavobacteriales</taxon>
        <taxon>Flavobacteriaceae</taxon>
        <taxon>Maribacter</taxon>
    </lineage>
</organism>
<dbReference type="SUPFAM" id="SSF56601">
    <property type="entry name" value="beta-lactamase/transpeptidase-like"/>
    <property type="match status" value="1"/>
</dbReference>
<keyword evidence="1" id="KW-0732">Signal</keyword>
<dbReference type="RefSeq" id="WP_109651670.1">
    <property type="nucleotide sequence ID" value="NZ_JACWLN010000005.1"/>
</dbReference>
<dbReference type="Proteomes" id="UP000245667">
    <property type="component" value="Unassembled WGS sequence"/>
</dbReference>
<dbReference type="AlphaFoldDB" id="A0A316DWW6"/>
<dbReference type="Pfam" id="PF00144">
    <property type="entry name" value="Beta-lactamase"/>
    <property type="match status" value="1"/>
</dbReference>
<reference evidence="3 6" key="2">
    <citation type="submission" date="2020-07" db="EMBL/GenBank/DDBJ databases">
        <title>The draft genome sequence of Maribacter polysiphoniae KCTC 22021.</title>
        <authorList>
            <person name="Mu L."/>
        </authorList>
    </citation>
    <scope>NUCLEOTIDE SEQUENCE [LARGE SCALE GENOMIC DNA]</scope>
    <source>
        <strain evidence="3 6">KCTC 22021</strain>
    </source>
</reference>
<comment type="caution">
    <text evidence="4">The sequence shown here is derived from an EMBL/GenBank/DDBJ whole genome shotgun (WGS) entry which is preliminary data.</text>
</comment>